<dbReference type="PROSITE" id="PS50932">
    <property type="entry name" value="HTH_LACI_2"/>
    <property type="match status" value="1"/>
</dbReference>
<dbReference type="Pfam" id="PF00356">
    <property type="entry name" value="LacI"/>
    <property type="match status" value="1"/>
</dbReference>
<dbReference type="InterPro" id="IPR000843">
    <property type="entry name" value="HTH_LacI"/>
</dbReference>
<dbReference type="CDD" id="cd01392">
    <property type="entry name" value="HTH_LacI"/>
    <property type="match status" value="1"/>
</dbReference>
<proteinExistence type="predicted"/>
<dbReference type="PANTHER" id="PTHR30146:SF109">
    <property type="entry name" value="HTH-TYPE TRANSCRIPTIONAL REGULATOR GALS"/>
    <property type="match status" value="1"/>
</dbReference>
<dbReference type="Gene3D" id="1.10.260.40">
    <property type="entry name" value="lambda repressor-like DNA-binding domains"/>
    <property type="match status" value="1"/>
</dbReference>
<dbReference type="EMBL" id="DXAM01000137">
    <property type="protein sequence ID" value="HJA05085.1"/>
    <property type="molecule type" value="Genomic_DNA"/>
</dbReference>
<keyword evidence="2" id="KW-0238">DNA-binding</keyword>
<dbReference type="GO" id="GO:0003700">
    <property type="term" value="F:DNA-binding transcription factor activity"/>
    <property type="evidence" value="ECO:0007669"/>
    <property type="project" value="TreeGrafter"/>
</dbReference>
<dbReference type="Gene3D" id="3.40.50.2300">
    <property type="match status" value="2"/>
</dbReference>
<dbReference type="SMART" id="SM00354">
    <property type="entry name" value="HTH_LACI"/>
    <property type="match status" value="1"/>
</dbReference>
<dbReference type="GO" id="GO:0000976">
    <property type="term" value="F:transcription cis-regulatory region binding"/>
    <property type="evidence" value="ECO:0007669"/>
    <property type="project" value="TreeGrafter"/>
</dbReference>
<evidence type="ECO:0000313" key="6">
    <source>
        <dbReference type="Proteomes" id="UP000824220"/>
    </source>
</evidence>
<evidence type="ECO:0000313" key="5">
    <source>
        <dbReference type="EMBL" id="HJA05085.1"/>
    </source>
</evidence>
<protein>
    <submittedName>
        <fullName evidence="5">LacI family transcriptional regulator</fullName>
    </submittedName>
</protein>
<gene>
    <name evidence="5" type="ORF">H9800_09540</name>
</gene>
<feature type="domain" description="HTH lacI-type" evidence="4">
    <location>
        <begin position="5"/>
        <end position="59"/>
    </location>
</feature>
<keyword evidence="3" id="KW-0804">Transcription</keyword>
<reference evidence="5" key="2">
    <citation type="submission" date="2021-04" db="EMBL/GenBank/DDBJ databases">
        <authorList>
            <person name="Gilroy R."/>
        </authorList>
    </citation>
    <scope>NUCLEOTIDE SEQUENCE</scope>
    <source>
        <strain evidence="5">ChiHjej8B7-3636</strain>
    </source>
</reference>
<organism evidence="5 6">
    <name type="scientific">Candidatus Microbacterium stercoravium</name>
    <dbReference type="NCBI Taxonomy" id="2838697"/>
    <lineage>
        <taxon>Bacteria</taxon>
        <taxon>Bacillati</taxon>
        <taxon>Actinomycetota</taxon>
        <taxon>Actinomycetes</taxon>
        <taxon>Micrococcales</taxon>
        <taxon>Microbacteriaceae</taxon>
        <taxon>Microbacterium</taxon>
    </lineage>
</organism>
<accession>A0A9D2KHL1</accession>
<comment type="caution">
    <text evidence="5">The sequence shown here is derived from an EMBL/GenBank/DDBJ whole genome shotgun (WGS) entry which is preliminary data.</text>
</comment>
<evidence type="ECO:0000259" key="4">
    <source>
        <dbReference type="PROSITE" id="PS50932"/>
    </source>
</evidence>
<reference evidence="5" key="1">
    <citation type="journal article" date="2021" name="PeerJ">
        <title>Extensive microbial diversity within the chicken gut microbiome revealed by metagenomics and culture.</title>
        <authorList>
            <person name="Gilroy R."/>
            <person name="Ravi A."/>
            <person name="Getino M."/>
            <person name="Pursley I."/>
            <person name="Horton D.L."/>
            <person name="Alikhan N.F."/>
            <person name="Baker D."/>
            <person name="Gharbi K."/>
            <person name="Hall N."/>
            <person name="Watson M."/>
            <person name="Adriaenssens E.M."/>
            <person name="Foster-Nyarko E."/>
            <person name="Jarju S."/>
            <person name="Secka A."/>
            <person name="Antonio M."/>
            <person name="Oren A."/>
            <person name="Chaudhuri R.R."/>
            <person name="La Ragione R."/>
            <person name="Hildebrand F."/>
            <person name="Pallen M.J."/>
        </authorList>
    </citation>
    <scope>NUCLEOTIDE SEQUENCE</scope>
    <source>
        <strain evidence="5">ChiHjej8B7-3636</strain>
    </source>
</reference>
<dbReference type="PROSITE" id="PS00356">
    <property type="entry name" value="HTH_LACI_1"/>
    <property type="match status" value="1"/>
</dbReference>
<dbReference type="InterPro" id="IPR010982">
    <property type="entry name" value="Lambda_DNA-bd_dom_sf"/>
</dbReference>
<evidence type="ECO:0000256" key="3">
    <source>
        <dbReference type="ARBA" id="ARBA00023163"/>
    </source>
</evidence>
<evidence type="ECO:0000256" key="1">
    <source>
        <dbReference type="ARBA" id="ARBA00023015"/>
    </source>
</evidence>
<sequence length="334" mass="35486">MTRRVGIRDVAQHAGVSIATVSNVLNRPDRVSAALRDRVSASADELGYVPMPAARMLRARNSRLIGITVINVANPFYGSLIAGAESAAVTAGMRVFSGNIDDDPQQERDHLGLFDSVQVEGALISPFADTRAAVHQMRGHGIPVVLVDAVDEDGLLSSVSFDNRAAAAMAARHVLELGRRRVMFAGSRHEVTQVREREQGARDAVEAAGLTLAAERLPTTDPISGLEFGARLVAMDPSERPDAILCSNDHLAAGIVRAFTNAGVRVPEDIAVVGYDDTPLAQVAAVPLTTVRQPAFEMGHSAAQLLLARIADPLAERETIVFAPELVVRASTIG</sequence>
<dbReference type="AlphaFoldDB" id="A0A9D2KHL1"/>
<dbReference type="SUPFAM" id="SSF53822">
    <property type="entry name" value="Periplasmic binding protein-like I"/>
    <property type="match status" value="1"/>
</dbReference>
<dbReference type="InterPro" id="IPR028082">
    <property type="entry name" value="Peripla_BP_I"/>
</dbReference>
<name>A0A9D2KHL1_9MICO</name>
<dbReference type="Proteomes" id="UP000824220">
    <property type="component" value="Unassembled WGS sequence"/>
</dbReference>
<dbReference type="Pfam" id="PF13377">
    <property type="entry name" value="Peripla_BP_3"/>
    <property type="match status" value="1"/>
</dbReference>
<dbReference type="PANTHER" id="PTHR30146">
    <property type="entry name" value="LACI-RELATED TRANSCRIPTIONAL REPRESSOR"/>
    <property type="match status" value="1"/>
</dbReference>
<evidence type="ECO:0000256" key="2">
    <source>
        <dbReference type="ARBA" id="ARBA00023125"/>
    </source>
</evidence>
<keyword evidence="1" id="KW-0805">Transcription regulation</keyword>
<dbReference type="InterPro" id="IPR046335">
    <property type="entry name" value="LacI/GalR-like_sensor"/>
</dbReference>
<dbReference type="SUPFAM" id="SSF47413">
    <property type="entry name" value="lambda repressor-like DNA-binding domains"/>
    <property type="match status" value="1"/>
</dbReference>